<sequence>MKFKVLIKYLDIDWKKVSFTVNSTALLFHLIKSIYSMALKWTRS</sequence>
<name>A0A8S5V9N8_9CAUD</name>
<protein>
    <submittedName>
        <fullName evidence="1">Uncharacterized protein</fullName>
    </submittedName>
</protein>
<evidence type="ECO:0000313" key="1">
    <source>
        <dbReference type="EMBL" id="DAG03465.1"/>
    </source>
</evidence>
<accession>A0A8S5V9N8</accession>
<reference evidence="1" key="1">
    <citation type="journal article" date="2021" name="Proc. Natl. Acad. Sci. U.S.A.">
        <title>A Catalog of Tens of Thousands of Viruses from Human Metagenomes Reveals Hidden Associations with Chronic Diseases.</title>
        <authorList>
            <person name="Tisza M.J."/>
            <person name="Buck C.B."/>
        </authorList>
    </citation>
    <scope>NUCLEOTIDE SEQUENCE</scope>
    <source>
        <strain evidence="1">CtUml7</strain>
    </source>
</reference>
<dbReference type="EMBL" id="BK016230">
    <property type="protein sequence ID" value="DAG03465.1"/>
    <property type="molecule type" value="Genomic_DNA"/>
</dbReference>
<organism evidence="1">
    <name type="scientific">Ackermannviridae sp. ctUml7</name>
    <dbReference type="NCBI Taxonomy" id="2825753"/>
    <lineage>
        <taxon>Viruses</taxon>
        <taxon>Duplodnaviria</taxon>
        <taxon>Heunggongvirae</taxon>
        <taxon>Uroviricota</taxon>
        <taxon>Caudoviricetes</taxon>
        <taxon>Pantevenvirales</taxon>
        <taxon>Ackermannviridae</taxon>
    </lineage>
</organism>
<proteinExistence type="predicted"/>